<gene>
    <name evidence="1" type="ORF">GCM10022408_13800</name>
</gene>
<accession>A0ABP7RXF7</accession>
<comment type="caution">
    <text evidence="1">The sequence shown here is derived from an EMBL/GenBank/DDBJ whole genome shotgun (WGS) entry which is preliminary data.</text>
</comment>
<evidence type="ECO:0000313" key="2">
    <source>
        <dbReference type="Proteomes" id="UP001500567"/>
    </source>
</evidence>
<dbReference type="EMBL" id="BAABDJ010000007">
    <property type="protein sequence ID" value="GAA4003474.1"/>
    <property type="molecule type" value="Genomic_DNA"/>
</dbReference>
<proteinExistence type="predicted"/>
<organism evidence="1 2">
    <name type="scientific">Hymenobacter fastidiosus</name>
    <dbReference type="NCBI Taxonomy" id="486264"/>
    <lineage>
        <taxon>Bacteria</taxon>
        <taxon>Pseudomonadati</taxon>
        <taxon>Bacteroidota</taxon>
        <taxon>Cytophagia</taxon>
        <taxon>Cytophagales</taxon>
        <taxon>Hymenobacteraceae</taxon>
        <taxon>Hymenobacter</taxon>
    </lineage>
</organism>
<sequence>MAQVQATAQDKQQYNACTPNAYSIREVDVATRSALAPADYQRLVSEVMLVEHFNPLKQAVK</sequence>
<keyword evidence="2" id="KW-1185">Reference proteome</keyword>
<evidence type="ECO:0000313" key="1">
    <source>
        <dbReference type="EMBL" id="GAA4003474.1"/>
    </source>
</evidence>
<reference evidence="2" key="1">
    <citation type="journal article" date="2019" name="Int. J. Syst. Evol. Microbiol.">
        <title>The Global Catalogue of Microorganisms (GCM) 10K type strain sequencing project: providing services to taxonomists for standard genome sequencing and annotation.</title>
        <authorList>
            <consortium name="The Broad Institute Genomics Platform"/>
            <consortium name="The Broad Institute Genome Sequencing Center for Infectious Disease"/>
            <person name="Wu L."/>
            <person name="Ma J."/>
        </authorList>
    </citation>
    <scope>NUCLEOTIDE SEQUENCE [LARGE SCALE GENOMIC DNA]</scope>
    <source>
        <strain evidence="2">JCM 17224</strain>
    </source>
</reference>
<name>A0ABP7RXF7_9BACT</name>
<protein>
    <submittedName>
        <fullName evidence="1">Uncharacterized protein</fullName>
    </submittedName>
</protein>
<dbReference type="RefSeq" id="WP_345071898.1">
    <property type="nucleotide sequence ID" value="NZ_BAABDJ010000007.1"/>
</dbReference>
<dbReference type="Proteomes" id="UP001500567">
    <property type="component" value="Unassembled WGS sequence"/>
</dbReference>